<dbReference type="RefSeq" id="WP_058509750.1">
    <property type="nucleotide sequence ID" value="NZ_LNYY01000016.1"/>
</dbReference>
<name>A0A0W0ZME2_9GAMM</name>
<evidence type="ECO:0000313" key="4">
    <source>
        <dbReference type="Proteomes" id="UP000054926"/>
    </source>
</evidence>
<sequence>MLASSSEYIKALREGKYLLFLEWIDFVTQKYALVGAEDTINFLIFEWLNNDYSDEDAKKIAILQAVSEGESRPLQGNLDYALKAITHALFICMVFHASGLDMKMPPQEKIKQATVEKLMQERLAKLNSFTYKERLDEMQAKFYKSVDRTDKKEVLEVLNKINVVTGPRYLLDDYILHLERIKIKDDELYATRLSMAKRFLSYLYEQTEMTPKVAETMATYVNSLRELHPSQEEIERLDNISPPSNLETTWRWVAGVGVGFFNIVFNEKSIGEVIAGTEDKPNP</sequence>
<reference evidence="3 4" key="1">
    <citation type="submission" date="2015-11" db="EMBL/GenBank/DDBJ databases">
        <title>Genomic analysis of 38 Legionella species identifies large and diverse effector repertoires.</title>
        <authorList>
            <person name="Burstein D."/>
            <person name="Amaro F."/>
            <person name="Zusman T."/>
            <person name="Lifshitz Z."/>
            <person name="Cohen O."/>
            <person name="Gilbert J.A."/>
            <person name="Pupko T."/>
            <person name="Shuman H.A."/>
            <person name="Segal G."/>
        </authorList>
    </citation>
    <scope>NUCLEOTIDE SEQUENCE [LARGE SCALE GENOMIC DNA]</scope>
    <source>
        <strain evidence="3 4">IMVS3376</strain>
    </source>
</reference>
<protein>
    <submittedName>
        <fullName evidence="3">Uncharacterized protein</fullName>
    </submittedName>
</protein>
<dbReference type="PATRIC" id="fig|947033.5.peg.802"/>
<feature type="domain" description="Lpg0393 helical bundle" evidence="1">
    <location>
        <begin position="167"/>
        <end position="247"/>
    </location>
</feature>
<evidence type="ECO:0000313" key="3">
    <source>
        <dbReference type="EMBL" id="KTD70144.1"/>
    </source>
</evidence>
<gene>
    <name evidence="3" type="ORF">Lste_0748</name>
</gene>
<dbReference type="STRING" id="947033.Lste_0748"/>
<keyword evidence="4" id="KW-1185">Reference proteome</keyword>
<dbReference type="OrthoDB" id="5648585at2"/>
<organism evidence="3 4">
    <name type="scientific">Legionella steelei</name>
    <dbReference type="NCBI Taxonomy" id="947033"/>
    <lineage>
        <taxon>Bacteria</taxon>
        <taxon>Pseudomonadati</taxon>
        <taxon>Pseudomonadota</taxon>
        <taxon>Gammaproteobacteria</taxon>
        <taxon>Legionellales</taxon>
        <taxon>Legionellaceae</taxon>
        <taxon>Legionella</taxon>
    </lineage>
</organism>
<evidence type="ECO:0000259" key="1">
    <source>
        <dbReference type="Pfam" id="PF18534"/>
    </source>
</evidence>
<accession>A0A0W0ZME2</accession>
<dbReference type="InterPro" id="IPR041321">
    <property type="entry name" value="Lpg0393_HBD"/>
</dbReference>
<comment type="caution">
    <text evidence="3">The sequence shown here is derived from an EMBL/GenBank/DDBJ whole genome shotgun (WGS) entry which is preliminary data.</text>
</comment>
<feature type="domain" description="Lpg0393-like VPS9-like" evidence="2">
    <location>
        <begin position="4"/>
        <end position="145"/>
    </location>
</feature>
<dbReference type="EMBL" id="LNYY01000016">
    <property type="protein sequence ID" value="KTD70144.1"/>
    <property type="molecule type" value="Genomic_DNA"/>
</dbReference>
<proteinExistence type="predicted"/>
<dbReference type="InterPro" id="IPR054178">
    <property type="entry name" value="Lpg0393-like_VPS9"/>
</dbReference>
<dbReference type="Proteomes" id="UP000054926">
    <property type="component" value="Unassembled WGS sequence"/>
</dbReference>
<evidence type="ECO:0000259" key="2">
    <source>
        <dbReference type="Pfam" id="PF22035"/>
    </source>
</evidence>
<dbReference type="AlphaFoldDB" id="A0A0W0ZME2"/>
<dbReference type="Pfam" id="PF22035">
    <property type="entry name" value="Lpg0393_VPS9"/>
    <property type="match status" value="1"/>
</dbReference>
<dbReference type="Pfam" id="PF18534">
    <property type="entry name" value="HBD"/>
    <property type="match status" value="1"/>
</dbReference>